<feature type="domain" description="Acyl-CoA thioesterase-like N-terminal HotDog" evidence="1">
    <location>
        <begin position="149"/>
        <end position="221"/>
    </location>
</feature>
<dbReference type="InterPro" id="IPR029069">
    <property type="entry name" value="HotDog_dom_sf"/>
</dbReference>
<organism evidence="2 3">
    <name type="scientific">Gordonia humi</name>
    <dbReference type="NCBI Taxonomy" id="686429"/>
    <lineage>
        <taxon>Bacteria</taxon>
        <taxon>Bacillati</taxon>
        <taxon>Actinomycetota</taxon>
        <taxon>Actinomycetes</taxon>
        <taxon>Mycobacteriales</taxon>
        <taxon>Gordoniaceae</taxon>
        <taxon>Gordonia</taxon>
    </lineage>
</organism>
<comment type="caution">
    <text evidence="2">The sequence shown here is derived from an EMBL/GenBank/DDBJ whole genome shotgun (WGS) entry which is preliminary data.</text>
</comment>
<protein>
    <submittedName>
        <fullName evidence="2">Acyl-coenzyme A thioesterase PaaI-like protein</fullName>
    </submittedName>
</protein>
<dbReference type="Proteomes" id="UP000551501">
    <property type="component" value="Unassembled WGS sequence"/>
</dbReference>
<dbReference type="SUPFAM" id="SSF54637">
    <property type="entry name" value="Thioesterase/thiol ester dehydrase-isomerase"/>
    <property type="match status" value="1"/>
</dbReference>
<name>A0A840EPD6_9ACTN</name>
<evidence type="ECO:0000313" key="2">
    <source>
        <dbReference type="EMBL" id="MBB4133562.1"/>
    </source>
</evidence>
<dbReference type="CDD" id="cd03443">
    <property type="entry name" value="PaaI_thioesterase"/>
    <property type="match status" value="1"/>
</dbReference>
<gene>
    <name evidence="2" type="ORF">BKA16_000114</name>
</gene>
<keyword evidence="3" id="KW-1185">Reference proteome</keyword>
<evidence type="ECO:0000313" key="3">
    <source>
        <dbReference type="Proteomes" id="UP000551501"/>
    </source>
</evidence>
<sequence>MPIPDLFRMRELAWSWLGVLADVSAAQAVGSMLPADTAIRTVGLRLDTIGDLPAVGVDVTAVGTSMAVDEHYGLGRATLIGPGGTAIAVCTARFAVVGVSVDEARSTIDGLTPPGRPIDIDDLFGSRVESISDGRAVMVAHPSKPVSNHVGIVHGGLHAVMADRVMREALPSSRMRMLDLTVGYQRPITVADDESGAVMLRADLERTGRRVTTVRARIESSSGRLLTNVFGTYSAT</sequence>
<dbReference type="AlphaFoldDB" id="A0A840EPD6"/>
<evidence type="ECO:0000259" key="1">
    <source>
        <dbReference type="Pfam" id="PF13622"/>
    </source>
</evidence>
<proteinExistence type="predicted"/>
<accession>A0A840EPD6</accession>
<reference evidence="2 3" key="1">
    <citation type="submission" date="2020-08" db="EMBL/GenBank/DDBJ databases">
        <title>Sequencing the genomes of 1000 actinobacteria strains.</title>
        <authorList>
            <person name="Klenk H.-P."/>
        </authorList>
    </citation>
    <scope>NUCLEOTIDE SEQUENCE [LARGE SCALE GENOMIC DNA]</scope>
    <source>
        <strain evidence="2 3">DSM 45298</strain>
    </source>
</reference>
<dbReference type="EMBL" id="JACIFP010000001">
    <property type="protein sequence ID" value="MBB4133562.1"/>
    <property type="molecule type" value="Genomic_DNA"/>
</dbReference>
<dbReference type="Gene3D" id="3.10.129.10">
    <property type="entry name" value="Hotdog Thioesterase"/>
    <property type="match status" value="1"/>
</dbReference>
<dbReference type="InterPro" id="IPR049449">
    <property type="entry name" value="TesB_ACOT8-like_N"/>
</dbReference>
<dbReference type="RefSeq" id="WP_183368741.1">
    <property type="nucleotide sequence ID" value="NZ_JACIFP010000001.1"/>
</dbReference>
<dbReference type="Pfam" id="PF13622">
    <property type="entry name" value="4HBT_3"/>
    <property type="match status" value="1"/>
</dbReference>